<feature type="domain" description="Alpha-D-phosphohexomutase alpha/beta/alpha" evidence="14">
    <location>
        <begin position="324"/>
        <end position="440"/>
    </location>
</feature>
<dbReference type="Gene3D" id="3.30.310.50">
    <property type="entry name" value="Alpha-D-phosphohexomutase, C-terminal domain"/>
    <property type="match status" value="1"/>
</dbReference>
<dbReference type="GeneID" id="8855136"/>
<dbReference type="Pfam" id="PF02879">
    <property type="entry name" value="PGM_PMM_II"/>
    <property type="match status" value="1"/>
</dbReference>
<dbReference type="NCBIfam" id="NF005737">
    <property type="entry name" value="PRK07564.1-1"/>
    <property type="match status" value="1"/>
</dbReference>
<dbReference type="Pfam" id="PF02878">
    <property type="entry name" value="PGM_PMM_I"/>
    <property type="match status" value="1"/>
</dbReference>
<evidence type="ECO:0000256" key="2">
    <source>
        <dbReference type="ARBA" id="ARBA00001946"/>
    </source>
</evidence>
<comment type="catalytic activity">
    <reaction evidence="1">
        <text>alpha-D-glucose 1-phosphate = alpha-D-glucose 6-phosphate</text>
        <dbReference type="Rhea" id="RHEA:23536"/>
        <dbReference type="ChEBI" id="CHEBI:58225"/>
        <dbReference type="ChEBI" id="CHEBI:58601"/>
        <dbReference type="EC" id="5.4.2.2"/>
    </reaction>
</comment>
<dbReference type="PANTHER" id="PTHR22573:SF2">
    <property type="entry name" value="PHOSPHOGLUCOMUTASE"/>
    <property type="match status" value="1"/>
</dbReference>
<feature type="domain" description="Alpha-D-phosphohexomutase alpha/beta/alpha" evidence="13">
    <location>
        <begin position="207"/>
        <end position="313"/>
    </location>
</feature>
<dbReference type="PRINTS" id="PR00509">
    <property type="entry name" value="PGMPMM"/>
</dbReference>
<evidence type="ECO:0000259" key="14">
    <source>
        <dbReference type="Pfam" id="PF02880"/>
    </source>
</evidence>
<dbReference type="GO" id="GO:0000287">
    <property type="term" value="F:magnesium ion binding"/>
    <property type="evidence" value="ECO:0007669"/>
    <property type="project" value="InterPro"/>
</dbReference>
<dbReference type="SUPFAM" id="SSF53738">
    <property type="entry name" value="Phosphoglucomutase, first 3 domains"/>
    <property type="match status" value="2"/>
</dbReference>
<comment type="cofactor">
    <cofactor evidence="2">
        <name>Mg(2+)</name>
        <dbReference type="ChEBI" id="CHEBI:18420"/>
    </cofactor>
</comment>
<dbReference type="RefSeq" id="XP_002681689.1">
    <property type="nucleotide sequence ID" value="XM_002681643.1"/>
</dbReference>
<keyword evidence="9 11" id="KW-0460">Magnesium</keyword>
<dbReference type="InterPro" id="IPR016066">
    <property type="entry name" value="A-D-PHexomutase_CS"/>
</dbReference>
<evidence type="ECO:0000256" key="9">
    <source>
        <dbReference type="ARBA" id="ARBA00022842"/>
    </source>
</evidence>
<dbReference type="FunFam" id="3.40.120.10:FF:000004">
    <property type="entry name" value="Phosphoglucomutase 5"/>
    <property type="match status" value="1"/>
</dbReference>
<dbReference type="FunCoup" id="D2V2S1">
    <property type="interactions" value="217"/>
</dbReference>
<dbReference type="InterPro" id="IPR005844">
    <property type="entry name" value="A-D-PHexomutase_a/b/a-I"/>
</dbReference>
<name>D2V2S1_NAEGR</name>
<dbReference type="GO" id="GO:0005829">
    <property type="term" value="C:cytosol"/>
    <property type="evidence" value="ECO:0007669"/>
    <property type="project" value="TreeGrafter"/>
</dbReference>
<reference evidence="15 16" key="1">
    <citation type="journal article" date="2010" name="Cell">
        <title>The genome of Naegleria gruberi illuminates early eukaryotic versatility.</title>
        <authorList>
            <person name="Fritz-Laylin L.K."/>
            <person name="Prochnik S.E."/>
            <person name="Ginger M.L."/>
            <person name="Dacks J.B."/>
            <person name="Carpenter M.L."/>
            <person name="Field M.C."/>
            <person name="Kuo A."/>
            <person name="Paredez A."/>
            <person name="Chapman J."/>
            <person name="Pham J."/>
            <person name="Shu S."/>
            <person name="Neupane R."/>
            <person name="Cipriano M."/>
            <person name="Mancuso J."/>
            <person name="Tu H."/>
            <person name="Salamov A."/>
            <person name="Lindquist E."/>
            <person name="Shapiro H."/>
            <person name="Lucas S."/>
            <person name="Grigoriev I.V."/>
            <person name="Cande W.Z."/>
            <person name="Fulton C."/>
            <person name="Rokhsar D.S."/>
            <person name="Dawson S.C."/>
        </authorList>
    </citation>
    <scope>NUCLEOTIDE SEQUENCE [LARGE SCALE GENOMIC DNA]</scope>
    <source>
        <strain evidence="15 16">NEG-M</strain>
    </source>
</reference>
<evidence type="ECO:0000313" key="16">
    <source>
        <dbReference type="Proteomes" id="UP000006671"/>
    </source>
</evidence>
<sequence>MAPLTIRKQATQPIPGQKMGTSGLRVKVKLVENTPSFLENFSQSVFNIILSSEQGLIGKVNDQGCLQMVIGGDGRYYNKKAIQTILKILYANAVARNLKIHVRVGQDGVVSTPAVSCMIRKYKAELGGLILTASHNPGGPNNDWGIKYNAPNGGPAPEKITDIIYQQSTQITEYHTCDEFPEIDFSHISDVFSDEHLKVSVIDPVDDYYELLSTIFDMEKIKKLIQRDDFNLLFDAMHGVTGPYAKRILHEKLGADPQKNLINYVPSEDFGKGHPDPNLTYAEELVKKVLNDENSIIDLGAASDGDGDRNMILGKHFFVTPSDSVAIIADYAQRCIPYFQKSGISGLARSMPTSTALDRVAKALGVNIYEVPTGWKYFGNLFDAGKLSICGEESFGTGSDHIREKDGMWAVLSWLSIMAFENENTKTSVADIVKNHWKKYGRSYYTRYDYEEVSSEGANNMMSHIRDTYLFESLSVASCEEFSYTDPIDNSFTGKQGMIFKLVDQSRIVFRLSGTGSSGATVRVYMEKYNPDRLDGNPLEEVKPLAHVALTVSKLAEFTGRNEPTVIT</sequence>
<keyword evidence="7" id="KW-0597">Phosphoprotein</keyword>
<dbReference type="Gene3D" id="3.40.120.10">
    <property type="entry name" value="Alpha-D-Glucose-1,6-Bisphosphate, subunit A, domain 3"/>
    <property type="match status" value="3"/>
</dbReference>
<dbReference type="InterPro" id="IPR036900">
    <property type="entry name" value="A-D-PHexomutase_C_sf"/>
</dbReference>
<keyword evidence="6" id="KW-0963">Cytoplasm</keyword>
<dbReference type="InParanoid" id="D2V2S1"/>
<dbReference type="EMBL" id="GG738849">
    <property type="protein sequence ID" value="EFC48945.1"/>
    <property type="molecule type" value="Genomic_DNA"/>
</dbReference>
<organism evidence="16">
    <name type="scientific">Naegleria gruberi</name>
    <name type="common">Amoeba</name>
    <dbReference type="NCBI Taxonomy" id="5762"/>
    <lineage>
        <taxon>Eukaryota</taxon>
        <taxon>Discoba</taxon>
        <taxon>Heterolobosea</taxon>
        <taxon>Tetramitia</taxon>
        <taxon>Eutetramitia</taxon>
        <taxon>Vahlkampfiidae</taxon>
        <taxon>Naegleria</taxon>
    </lineage>
</organism>
<keyword evidence="8 11" id="KW-0479">Metal-binding</keyword>
<dbReference type="Proteomes" id="UP000006671">
    <property type="component" value="Unassembled WGS sequence"/>
</dbReference>
<dbReference type="PANTHER" id="PTHR22573">
    <property type="entry name" value="PHOSPHOHEXOMUTASE FAMILY MEMBER"/>
    <property type="match status" value="1"/>
</dbReference>
<dbReference type="Pfam" id="PF02880">
    <property type="entry name" value="PGM_PMM_III"/>
    <property type="match status" value="1"/>
</dbReference>
<evidence type="ECO:0000259" key="12">
    <source>
        <dbReference type="Pfam" id="PF02878"/>
    </source>
</evidence>
<comment type="subcellular location">
    <subcellularLocation>
        <location evidence="3">Cytoplasm</location>
    </subcellularLocation>
</comment>
<dbReference type="GO" id="GO:0005975">
    <property type="term" value="P:carbohydrate metabolic process"/>
    <property type="evidence" value="ECO:0007669"/>
    <property type="project" value="InterPro"/>
</dbReference>
<evidence type="ECO:0000256" key="6">
    <source>
        <dbReference type="ARBA" id="ARBA00022490"/>
    </source>
</evidence>
<gene>
    <name evidence="15" type="ORF">NAEGRDRAFT_82954</name>
</gene>
<dbReference type="InterPro" id="IPR016055">
    <property type="entry name" value="A-D-PHexomutase_a/b/a-I/II/III"/>
</dbReference>
<dbReference type="KEGG" id="ngr:NAEGRDRAFT_82954"/>
<evidence type="ECO:0000256" key="8">
    <source>
        <dbReference type="ARBA" id="ARBA00022723"/>
    </source>
</evidence>
<accession>D2V2S1</accession>
<evidence type="ECO:0000259" key="13">
    <source>
        <dbReference type="Pfam" id="PF02879"/>
    </source>
</evidence>
<keyword evidence="16" id="KW-1185">Reference proteome</keyword>
<dbReference type="InterPro" id="IPR045244">
    <property type="entry name" value="PGM"/>
</dbReference>
<dbReference type="eggNOG" id="KOG0625">
    <property type="taxonomic scope" value="Eukaryota"/>
</dbReference>
<dbReference type="FunFam" id="3.40.120.10:FF:000007">
    <property type="entry name" value="Phosphoglucomutase 5"/>
    <property type="match status" value="1"/>
</dbReference>
<evidence type="ECO:0000256" key="4">
    <source>
        <dbReference type="ARBA" id="ARBA00010231"/>
    </source>
</evidence>
<dbReference type="InterPro" id="IPR005846">
    <property type="entry name" value="A-D-PHexomutase_a/b/a-III"/>
</dbReference>
<protein>
    <recommendedName>
        <fullName evidence="5">phosphoglucomutase (alpha-D-glucose-1,6-bisphosphate-dependent)</fullName>
        <ecNumber evidence="5">5.4.2.2</ecNumber>
    </recommendedName>
</protein>
<dbReference type="GO" id="GO:0004614">
    <property type="term" value="F:phosphoglucomutase activity"/>
    <property type="evidence" value="ECO:0007669"/>
    <property type="project" value="UniProtKB-EC"/>
</dbReference>
<dbReference type="Pfam" id="PF24947">
    <property type="entry name" value="PGM1_C_vert_fung"/>
    <property type="match status" value="1"/>
</dbReference>
<dbReference type="PROSITE" id="PS00710">
    <property type="entry name" value="PGM_PMM"/>
    <property type="match status" value="1"/>
</dbReference>
<dbReference type="STRING" id="5762.D2V2S1"/>
<dbReference type="FunFam" id="3.30.310.50:FF:000002">
    <property type="entry name" value="Phosphoglucomutase 5"/>
    <property type="match status" value="1"/>
</dbReference>
<feature type="domain" description="Alpha-D-phosphohexomutase alpha/beta/alpha" evidence="12">
    <location>
        <begin position="17"/>
        <end position="174"/>
    </location>
</feature>
<dbReference type="OrthoDB" id="2291at2759"/>
<dbReference type="EC" id="5.4.2.2" evidence="5"/>
<keyword evidence="10" id="KW-0413">Isomerase</keyword>
<evidence type="ECO:0000256" key="7">
    <source>
        <dbReference type="ARBA" id="ARBA00022553"/>
    </source>
</evidence>
<evidence type="ECO:0000313" key="15">
    <source>
        <dbReference type="EMBL" id="EFC48945.1"/>
    </source>
</evidence>
<dbReference type="SUPFAM" id="SSF55957">
    <property type="entry name" value="Phosphoglucomutase, C-terminal domain"/>
    <property type="match status" value="1"/>
</dbReference>
<dbReference type="AlphaFoldDB" id="D2V2S1"/>
<dbReference type="InterPro" id="IPR005845">
    <property type="entry name" value="A-D-PHexomutase_a/b/a-II"/>
</dbReference>
<dbReference type="InterPro" id="IPR005841">
    <property type="entry name" value="Alpha-D-phosphohexomutase_SF"/>
</dbReference>
<dbReference type="OMA" id="WIQDRAN"/>
<evidence type="ECO:0000256" key="10">
    <source>
        <dbReference type="ARBA" id="ARBA00023235"/>
    </source>
</evidence>
<proteinExistence type="inferred from homology"/>
<comment type="similarity">
    <text evidence="4 11">Belongs to the phosphohexose mutase family.</text>
</comment>
<dbReference type="VEuPathDB" id="AmoebaDB:NAEGRDRAFT_82954"/>
<evidence type="ECO:0000256" key="1">
    <source>
        <dbReference type="ARBA" id="ARBA00000443"/>
    </source>
</evidence>
<evidence type="ECO:0000256" key="11">
    <source>
        <dbReference type="RuleBase" id="RU004326"/>
    </source>
</evidence>
<evidence type="ECO:0000256" key="5">
    <source>
        <dbReference type="ARBA" id="ARBA00012728"/>
    </source>
</evidence>
<evidence type="ECO:0000256" key="3">
    <source>
        <dbReference type="ARBA" id="ARBA00004496"/>
    </source>
</evidence>